<accession>A0A7X1B7M8</accession>
<sequence>MDTDFSNPNLIIMVDDNYADRFIAGRVFKNTGLEHSFLAMESGRELLEYLDEAKSGKRPIPSAILLDINMPGLNGFEVLRELRAQEEFQDRPPITMFTNSDRMEDRQLSMELGANDFRTKPTDLNVYADVFRSLVA</sequence>
<dbReference type="GO" id="GO:0000160">
    <property type="term" value="P:phosphorelay signal transduction system"/>
    <property type="evidence" value="ECO:0007669"/>
    <property type="project" value="InterPro"/>
</dbReference>
<dbReference type="InterPro" id="IPR011006">
    <property type="entry name" value="CheY-like_superfamily"/>
</dbReference>
<dbReference type="PANTHER" id="PTHR44520">
    <property type="entry name" value="RESPONSE REGULATOR RCP1-RELATED"/>
    <property type="match status" value="1"/>
</dbReference>
<dbReference type="SUPFAM" id="SSF52172">
    <property type="entry name" value="CheY-like"/>
    <property type="match status" value="1"/>
</dbReference>
<dbReference type="PROSITE" id="PS50110">
    <property type="entry name" value="RESPONSE_REGULATORY"/>
    <property type="match status" value="1"/>
</dbReference>
<keyword evidence="4" id="KW-1185">Reference proteome</keyword>
<proteinExistence type="predicted"/>
<organism evidence="3 4">
    <name type="scientific">Pelagicoccus albus</name>
    <dbReference type="NCBI Taxonomy" id="415222"/>
    <lineage>
        <taxon>Bacteria</taxon>
        <taxon>Pseudomonadati</taxon>
        <taxon>Verrucomicrobiota</taxon>
        <taxon>Opitutia</taxon>
        <taxon>Puniceicoccales</taxon>
        <taxon>Pelagicoccaceae</taxon>
        <taxon>Pelagicoccus</taxon>
    </lineage>
</organism>
<evidence type="ECO:0000259" key="2">
    <source>
        <dbReference type="PROSITE" id="PS50110"/>
    </source>
</evidence>
<dbReference type="Gene3D" id="3.40.50.2300">
    <property type="match status" value="1"/>
</dbReference>
<evidence type="ECO:0000256" key="1">
    <source>
        <dbReference type="PROSITE-ProRule" id="PRU00169"/>
    </source>
</evidence>
<gene>
    <name evidence="3" type="ORF">H5P27_13950</name>
</gene>
<name>A0A7X1B7M8_9BACT</name>
<dbReference type="InterPro" id="IPR001789">
    <property type="entry name" value="Sig_transdc_resp-reg_receiver"/>
</dbReference>
<dbReference type="EMBL" id="JACHVC010000012">
    <property type="protein sequence ID" value="MBC2607152.1"/>
    <property type="molecule type" value="Genomic_DNA"/>
</dbReference>
<evidence type="ECO:0000313" key="4">
    <source>
        <dbReference type="Proteomes" id="UP000526501"/>
    </source>
</evidence>
<dbReference type="Pfam" id="PF00072">
    <property type="entry name" value="Response_reg"/>
    <property type="match status" value="1"/>
</dbReference>
<dbReference type="AlphaFoldDB" id="A0A7X1B7M8"/>
<dbReference type="SMART" id="SM00448">
    <property type="entry name" value="REC"/>
    <property type="match status" value="1"/>
</dbReference>
<keyword evidence="1" id="KW-0597">Phosphoprotein</keyword>
<dbReference type="Proteomes" id="UP000526501">
    <property type="component" value="Unassembled WGS sequence"/>
</dbReference>
<dbReference type="InterPro" id="IPR052893">
    <property type="entry name" value="TCS_response_regulator"/>
</dbReference>
<comment type="caution">
    <text evidence="3">The sequence shown here is derived from an EMBL/GenBank/DDBJ whole genome shotgun (WGS) entry which is preliminary data.</text>
</comment>
<evidence type="ECO:0000313" key="3">
    <source>
        <dbReference type="EMBL" id="MBC2607152.1"/>
    </source>
</evidence>
<feature type="domain" description="Response regulatory" evidence="2">
    <location>
        <begin position="10"/>
        <end position="135"/>
    </location>
</feature>
<reference evidence="3 4" key="1">
    <citation type="submission" date="2020-07" db="EMBL/GenBank/DDBJ databases">
        <authorList>
            <person name="Feng X."/>
        </authorList>
    </citation>
    <scope>NUCLEOTIDE SEQUENCE [LARGE SCALE GENOMIC DNA]</scope>
    <source>
        <strain evidence="3 4">JCM23202</strain>
    </source>
</reference>
<protein>
    <submittedName>
        <fullName evidence="3">Response regulator</fullName>
    </submittedName>
</protein>
<feature type="modified residue" description="4-aspartylphosphate" evidence="1">
    <location>
        <position position="67"/>
    </location>
</feature>
<dbReference type="RefSeq" id="WP_185661009.1">
    <property type="nucleotide sequence ID" value="NZ_CAWPOO010000012.1"/>
</dbReference>